<evidence type="ECO:0000313" key="9">
    <source>
        <dbReference type="Proteomes" id="UP000054075"/>
    </source>
</evidence>
<feature type="transmembrane region" description="Helical" evidence="7">
    <location>
        <begin position="108"/>
        <end position="129"/>
    </location>
</feature>
<feature type="transmembrane region" description="Helical" evidence="7">
    <location>
        <begin position="73"/>
        <end position="92"/>
    </location>
</feature>
<reference evidence="8" key="1">
    <citation type="submission" date="2006-04" db="EMBL/GenBank/DDBJ databases">
        <authorList>
            <person name="Seshadri R."/>
            <person name="Federici B.A."/>
        </authorList>
    </citation>
    <scope>NUCLEOTIDE SEQUENCE [LARGE SCALE GENOMIC DNA]</scope>
</reference>
<sequence>MHFQMNIYSAAVTLFFVMDPLGNIPIFLSLLKQVDPCRRTQIIFRESLIAFFILTLFLFCGKPILNSLHISESALGIAGGIILFLIAIKMLFPASQNKREVQTKGEPFIVPMAIPLLAGPSGMTMVILLASQAPHEMGKWFAALAAASLAATLLLLIAIPLQKLLGVKVIAALERLMGMILTTIAVQMFLTGLARYLNSIS</sequence>
<dbReference type="eggNOG" id="COG2095">
    <property type="taxonomic scope" value="Bacteria"/>
</dbReference>
<dbReference type="EMBL" id="AAQJ02000001">
    <property type="protein sequence ID" value="EDP46683.1"/>
    <property type="molecule type" value="Genomic_DNA"/>
</dbReference>
<gene>
    <name evidence="8" type="ORF">RICGR_1093</name>
</gene>
<accession>A8PNR9</accession>
<evidence type="ECO:0000313" key="8">
    <source>
        <dbReference type="EMBL" id="EDP46683.1"/>
    </source>
</evidence>
<evidence type="ECO:0000256" key="6">
    <source>
        <dbReference type="ARBA" id="ARBA00023136"/>
    </source>
</evidence>
<dbReference type="PANTHER" id="PTHR33508:SF10">
    <property type="entry name" value="UPF0056 INNER MEMBRANE PROTEIN YHGN"/>
    <property type="match status" value="1"/>
</dbReference>
<keyword evidence="6 7" id="KW-0472">Membrane</keyword>
<feature type="transmembrane region" description="Helical" evidence="7">
    <location>
        <begin position="176"/>
        <end position="197"/>
    </location>
</feature>
<keyword evidence="9" id="KW-1185">Reference proteome</keyword>
<reference evidence="8" key="2">
    <citation type="submission" date="2007-10" db="EMBL/GenBank/DDBJ databases">
        <authorList>
            <person name="Myers G.S."/>
        </authorList>
    </citation>
    <scope>NUCLEOTIDE SEQUENCE [LARGE SCALE GENOMIC DNA]</scope>
</reference>
<feature type="transmembrane region" description="Helical" evidence="7">
    <location>
        <begin position="42"/>
        <end position="61"/>
    </location>
</feature>
<dbReference type="InterPro" id="IPR002771">
    <property type="entry name" value="Multi_antbiot-R_MarC"/>
</dbReference>
<feature type="transmembrane region" description="Helical" evidence="7">
    <location>
        <begin position="141"/>
        <end position="161"/>
    </location>
</feature>
<dbReference type="PANTHER" id="PTHR33508">
    <property type="entry name" value="UPF0056 MEMBRANE PROTEIN YHCE"/>
    <property type="match status" value="1"/>
</dbReference>
<keyword evidence="5 7" id="KW-1133">Transmembrane helix</keyword>
<feature type="transmembrane region" description="Helical" evidence="7">
    <location>
        <begin position="7"/>
        <end position="30"/>
    </location>
</feature>
<comment type="caution">
    <text evidence="8">The sequence shown here is derived from an EMBL/GenBank/DDBJ whole genome shotgun (WGS) entry which is preliminary data.</text>
</comment>
<dbReference type="Proteomes" id="UP000054075">
    <property type="component" value="Unassembled WGS sequence"/>
</dbReference>
<dbReference type="NCBIfam" id="TIGR00427">
    <property type="entry name" value="NAAT family transporter"/>
    <property type="match status" value="1"/>
</dbReference>
<dbReference type="AlphaFoldDB" id="A8PNR9"/>
<keyword evidence="3" id="KW-1003">Cell membrane</keyword>
<name>A8PNR9_9COXI</name>
<evidence type="ECO:0000256" key="3">
    <source>
        <dbReference type="ARBA" id="ARBA00022475"/>
    </source>
</evidence>
<comment type="similarity">
    <text evidence="2 7">Belongs to the UPF0056 (MarC) family.</text>
</comment>
<dbReference type="Pfam" id="PF01914">
    <property type="entry name" value="MarC"/>
    <property type="match status" value="1"/>
</dbReference>
<organism evidence="8 9">
    <name type="scientific">Rickettsiella grylli</name>
    <dbReference type="NCBI Taxonomy" id="59196"/>
    <lineage>
        <taxon>Bacteria</taxon>
        <taxon>Pseudomonadati</taxon>
        <taxon>Pseudomonadota</taxon>
        <taxon>Gammaproteobacteria</taxon>
        <taxon>Legionellales</taxon>
        <taxon>Coxiellaceae</taxon>
        <taxon>Rickettsiella</taxon>
    </lineage>
</organism>
<evidence type="ECO:0000256" key="1">
    <source>
        <dbReference type="ARBA" id="ARBA00004651"/>
    </source>
</evidence>
<proteinExistence type="inferred from homology"/>
<evidence type="ECO:0000256" key="4">
    <source>
        <dbReference type="ARBA" id="ARBA00022692"/>
    </source>
</evidence>
<dbReference type="GO" id="GO:0005886">
    <property type="term" value="C:plasma membrane"/>
    <property type="evidence" value="ECO:0007669"/>
    <property type="project" value="UniProtKB-SubCell"/>
</dbReference>
<evidence type="ECO:0000256" key="2">
    <source>
        <dbReference type="ARBA" id="ARBA00009784"/>
    </source>
</evidence>
<evidence type="ECO:0000256" key="5">
    <source>
        <dbReference type="ARBA" id="ARBA00022989"/>
    </source>
</evidence>
<keyword evidence="4 7" id="KW-0812">Transmembrane</keyword>
<comment type="subcellular location">
    <subcellularLocation>
        <location evidence="1 7">Cell membrane</location>
        <topology evidence="1 7">Multi-pass membrane protein</topology>
    </subcellularLocation>
</comment>
<evidence type="ECO:0000256" key="7">
    <source>
        <dbReference type="RuleBase" id="RU362048"/>
    </source>
</evidence>
<protein>
    <recommendedName>
        <fullName evidence="7">UPF0056 membrane protein</fullName>
    </recommendedName>
</protein>